<reference evidence="3 4" key="5">
    <citation type="journal article" date="2010" name="Appl. Environ. Microbiol.">
        <title>phrR-like gene praR of Azorhizobium caulinodans ORS571 is essential for symbiosis with Sesbania rostrata and is involved in expression of reb genes.</title>
        <authorList>
            <person name="Akiba N."/>
            <person name="Aono T."/>
            <person name="Toyazaki H."/>
            <person name="Sato S."/>
            <person name="Oyaizu H."/>
        </authorList>
    </citation>
    <scope>NUCLEOTIDE SEQUENCE [LARGE SCALE GENOMIC DNA]</scope>
    <source>
        <strain evidence="4">ATCC 43989 / DSM 5975 / JCM 20966 / LMG 6465 / NBRC 14845 / NCIMB 13405 / ORS 571</strain>
    </source>
</reference>
<sequence>MLVAWNRSATSALVACSFSITECPNMRRTFLALAATAALALPALPALAQTAASTDVFVKAAPTDVLSYNLIGLNVTNGNNETVGEIKDLILSQGQLSGYILSVGGFLGMGERYVIVRPSSVKVTYSENDKKWMATMDATKDQLKGAPEFKYEGRWKR</sequence>
<evidence type="ECO:0000313" key="3">
    <source>
        <dbReference type="EMBL" id="BAF86979.1"/>
    </source>
</evidence>
<reference evidence="3 4" key="1">
    <citation type="journal article" date="2007" name="Appl. Environ. Microbiol.">
        <title>Rhizobial factors required for stem nodule maturation and maintenance in Sesbania rostrata-Azorhizobium caulinodans ORS571 symbiosis.</title>
        <authorList>
            <person name="Suzuki S."/>
            <person name="Aono T."/>
            <person name="Lee KB."/>
            <person name="Suzuki T."/>
            <person name="Liu CT."/>
            <person name="Miwa H."/>
            <person name="Wakao S."/>
            <person name="Iki T."/>
            <person name="Oyaizu H."/>
        </authorList>
    </citation>
    <scope>NUCLEOTIDE SEQUENCE [LARGE SCALE GENOMIC DNA]</scope>
    <source>
        <strain evidence="4">ATCC 43989 / DSM 5975 / JCM 20966 / LMG 6465 / NBRC 14845 / NCIMB 13405 / ORS 571</strain>
    </source>
</reference>
<dbReference type="Proteomes" id="UP000000270">
    <property type="component" value="Chromosome"/>
</dbReference>
<dbReference type="STRING" id="438753.AZC_0981"/>
<keyword evidence="1" id="KW-0732">Signal</keyword>
<reference evidence="3 4" key="4">
    <citation type="journal article" date="2009" name="Appl. Environ. Microbiol.">
        <title>Comparative genome-wide transcriptional profiling of Azorhizobium caulinodans ORS571 grown under free-living and symbiotic conditions.</title>
        <authorList>
            <person name="Tsukada S."/>
            <person name="Aono T."/>
            <person name="Akiba N."/>
            <person name="Lee KB."/>
            <person name="Liu CT."/>
            <person name="Toyazaki H."/>
            <person name="Oyaizu H."/>
        </authorList>
    </citation>
    <scope>NUCLEOTIDE SEQUENCE [LARGE SCALE GENOMIC DNA]</scope>
    <source>
        <strain evidence="4">ATCC 43989 / DSM 5975 / JCM 20966 / LMG 6465 / NBRC 14845 / NCIMB 13405 / ORS 571</strain>
    </source>
</reference>
<dbReference type="InterPro" id="IPR011033">
    <property type="entry name" value="PRC_barrel-like_sf"/>
</dbReference>
<reference evidence="4" key="2">
    <citation type="submission" date="2007-04" db="EMBL/GenBank/DDBJ databases">
        <title>Complete genome sequence of the nitrogen-fixing bacterium Azorhizobium caulinodans ORS571.</title>
        <authorList>
            <person name="Lee K.B."/>
            <person name="Backer P.D."/>
            <person name="Aono T."/>
            <person name="Liu C.T."/>
            <person name="Suzuki S."/>
            <person name="Suzuki T."/>
            <person name="Kaneko T."/>
            <person name="Yamada M."/>
            <person name="Tabata S."/>
            <person name="Kupfer D.M."/>
            <person name="Najar F.Z."/>
            <person name="Wiley G.B."/>
            <person name="Roe B."/>
            <person name="Binnewies T."/>
            <person name="Ussery D."/>
            <person name="Vereecke D."/>
            <person name="Gevers D."/>
            <person name="Holsters M."/>
            <person name="Oyaizu H."/>
        </authorList>
    </citation>
    <scope>NUCLEOTIDE SEQUENCE [LARGE SCALE GENOMIC DNA]</scope>
    <source>
        <strain evidence="4">ATCC 43989 / DSM 5975 / JCM 20966 / LMG 6465 / NBRC 14845 / NCIMB 13405 / ORS 571</strain>
    </source>
</reference>
<evidence type="ECO:0000313" key="4">
    <source>
        <dbReference type="Proteomes" id="UP000000270"/>
    </source>
</evidence>
<dbReference type="InterPro" id="IPR027275">
    <property type="entry name" value="PRC-brl_dom"/>
</dbReference>
<keyword evidence="4" id="KW-1185">Reference proteome</keyword>
<reference evidence="3 4" key="3">
    <citation type="journal article" date="2008" name="BMC Genomics">
        <title>The genome of the versatile nitrogen fixer Azorhizobium caulinodans ORS571.</title>
        <authorList>
            <person name="Lee KB."/>
            <person name="Backer P.D."/>
            <person name="Aono T."/>
            <person name="Liu CT."/>
            <person name="Suzuki S."/>
            <person name="Suzuki T."/>
            <person name="Kaneko T."/>
            <person name="Yamada M."/>
            <person name="Tabata S."/>
            <person name="Kupfer D.M."/>
            <person name="Najar F.Z."/>
            <person name="Wiley G.B."/>
            <person name="Roe B."/>
            <person name="Binnewies T.T."/>
            <person name="Ussery D.W."/>
            <person name="D'Haeze W."/>
            <person name="Herder J.D."/>
            <person name="Gevers D."/>
            <person name="Vereecke D."/>
            <person name="Holsters M."/>
            <person name="Oyaizu H."/>
        </authorList>
    </citation>
    <scope>NUCLEOTIDE SEQUENCE [LARGE SCALE GENOMIC DNA]</scope>
    <source>
        <strain evidence="4">ATCC 43989 / DSM 5975 / JCM 20966 / LMG 6465 / NBRC 14845 / NCIMB 13405 / ORS 571</strain>
    </source>
</reference>
<dbReference type="HOGENOM" id="CLU_091638_3_0_5"/>
<dbReference type="SUPFAM" id="SSF50346">
    <property type="entry name" value="PRC-barrel domain"/>
    <property type="match status" value="1"/>
</dbReference>
<dbReference type="Pfam" id="PF05239">
    <property type="entry name" value="PRC"/>
    <property type="match status" value="1"/>
</dbReference>
<protein>
    <recommendedName>
        <fullName evidence="2">PRC-barrel domain-containing protein</fullName>
    </recommendedName>
</protein>
<dbReference type="PANTHER" id="PTHR36505">
    <property type="entry name" value="BLR1072 PROTEIN"/>
    <property type="match status" value="1"/>
</dbReference>
<feature type="signal peptide" evidence="1">
    <location>
        <begin position="1"/>
        <end position="48"/>
    </location>
</feature>
<name>A8HUT9_AZOC5</name>
<evidence type="ECO:0000256" key="1">
    <source>
        <dbReference type="SAM" id="SignalP"/>
    </source>
</evidence>
<dbReference type="Gene3D" id="2.30.30.240">
    <property type="entry name" value="PRC-barrel domain"/>
    <property type="match status" value="1"/>
</dbReference>
<feature type="chain" id="PRO_5002723914" description="PRC-barrel domain-containing protein" evidence="1">
    <location>
        <begin position="49"/>
        <end position="157"/>
    </location>
</feature>
<reference evidence="3 4" key="6">
    <citation type="journal article" date="2011" name="Appl. Environ. Microbiol.">
        <title>Involvement of the azorhizobial chromosome partition gene (parA) in the onset of bacteroid differentiation during Sesbania rostrata stem nodule development.</title>
        <authorList>
            <person name="Liu CT."/>
            <person name="Lee KB."/>
            <person name="Wang YS."/>
            <person name="Peng MH."/>
            <person name="Lee KT."/>
            <person name="Suzuki S."/>
            <person name="Suzuki T."/>
            <person name="Oyaizu H."/>
        </authorList>
    </citation>
    <scope>NUCLEOTIDE SEQUENCE [LARGE SCALE GENOMIC DNA]</scope>
    <source>
        <strain evidence="4">ATCC 43989 / DSM 5975 / JCM 20966 / LMG 6465 / NBRC 14845 / NCIMB 13405 / ORS 571</strain>
    </source>
</reference>
<dbReference type="PANTHER" id="PTHR36505:SF1">
    <property type="entry name" value="BLR1072 PROTEIN"/>
    <property type="match status" value="1"/>
</dbReference>
<dbReference type="EMBL" id="AP009384">
    <property type="protein sequence ID" value="BAF86979.1"/>
    <property type="molecule type" value="Genomic_DNA"/>
</dbReference>
<dbReference type="KEGG" id="azc:AZC_0981"/>
<dbReference type="eggNOG" id="COG1873">
    <property type="taxonomic scope" value="Bacteria"/>
</dbReference>
<accession>A8HUT9</accession>
<organism evidence="3 4">
    <name type="scientific">Azorhizobium caulinodans (strain ATCC 43989 / DSM 5975 / JCM 20966 / LMG 6465 / NBRC 14845 / NCIMB 13405 / ORS 571)</name>
    <dbReference type="NCBI Taxonomy" id="438753"/>
    <lineage>
        <taxon>Bacteria</taxon>
        <taxon>Pseudomonadati</taxon>
        <taxon>Pseudomonadota</taxon>
        <taxon>Alphaproteobacteria</taxon>
        <taxon>Hyphomicrobiales</taxon>
        <taxon>Xanthobacteraceae</taxon>
        <taxon>Azorhizobium</taxon>
    </lineage>
</organism>
<gene>
    <name evidence="3" type="ordered locus">AZC_0981</name>
</gene>
<proteinExistence type="predicted"/>
<dbReference type="AlphaFoldDB" id="A8HUT9"/>
<feature type="domain" description="PRC-barrel" evidence="2">
    <location>
        <begin position="66"/>
        <end position="142"/>
    </location>
</feature>
<evidence type="ECO:0000259" key="2">
    <source>
        <dbReference type="Pfam" id="PF05239"/>
    </source>
</evidence>